<dbReference type="STRING" id="188477.A0A433U6K5"/>
<comment type="similarity">
    <text evidence="1">Belongs to the menorin family.</text>
</comment>
<evidence type="ECO:0000256" key="2">
    <source>
        <dbReference type="SAM" id="Phobius"/>
    </source>
</evidence>
<keyword evidence="2" id="KW-0472">Membrane</keyword>
<evidence type="ECO:0000259" key="3">
    <source>
        <dbReference type="Pfam" id="PF10223"/>
    </source>
</evidence>
<evidence type="ECO:0000259" key="4">
    <source>
        <dbReference type="Pfam" id="PF25161"/>
    </source>
</evidence>
<feature type="transmembrane region" description="Helical" evidence="2">
    <location>
        <begin position="23"/>
        <end position="40"/>
    </location>
</feature>
<dbReference type="Pfam" id="PF10223">
    <property type="entry name" value="Menorin_N"/>
    <property type="match status" value="1"/>
</dbReference>
<gene>
    <name evidence="5" type="ORF">EGW08_002752</name>
</gene>
<proteinExistence type="inferred from homology"/>
<dbReference type="Proteomes" id="UP000271974">
    <property type="component" value="Unassembled WGS sequence"/>
</dbReference>
<feature type="domain" description="Menorin C-terminal" evidence="4">
    <location>
        <begin position="365"/>
        <end position="527"/>
    </location>
</feature>
<dbReference type="AlphaFoldDB" id="A0A433U6K5"/>
<dbReference type="GO" id="GO:0005615">
    <property type="term" value="C:extracellular space"/>
    <property type="evidence" value="ECO:0007669"/>
    <property type="project" value="TreeGrafter"/>
</dbReference>
<keyword evidence="2" id="KW-0812">Transmembrane</keyword>
<dbReference type="InterPro" id="IPR057489">
    <property type="entry name" value="Menorin_C"/>
</dbReference>
<dbReference type="EMBL" id="RQTK01000055">
    <property type="protein sequence ID" value="RUS89455.1"/>
    <property type="molecule type" value="Genomic_DNA"/>
</dbReference>
<name>A0A433U6K5_ELYCH</name>
<organism evidence="5 6">
    <name type="scientific">Elysia chlorotica</name>
    <name type="common">Eastern emerald elysia</name>
    <name type="synonym">Sea slug</name>
    <dbReference type="NCBI Taxonomy" id="188477"/>
    <lineage>
        <taxon>Eukaryota</taxon>
        <taxon>Metazoa</taxon>
        <taxon>Spiralia</taxon>
        <taxon>Lophotrochozoa</taxon>
        <taxon>Mollusca</taxon>
        <taxon>Gastropoda</taxon>
        <taxon>Heterobranchia</taxon>
        <taxon>Euthyneura</taxon>
        <taxon>Panpulmonata</taxon>
        <taxon>Sacoglossa</taxon>
        <taxon>Placobranchoidea</taxon>
        <taxon>Plakobranchidae</taxon>
        <taxon>Elysia</taxon>
    </lineage>
</organism>
<feature type="domain" description="Menorin-like" evidence="3">
    <location>
        <begin position="73"/>
        <end position="315"/>
    </location>
</feature>
<comment type="caution">
    <text evidence="5">The sequence shown here is derived from an EMBL/GenBank/DDBJ whole genome shotgun (WGS) entry which is preliminary data.</text>
</comment>
<keyword evidence="6" id="KW-1185">Reference proteome</keyword>
<dbReference type="OrthoDB" id="413402at2759"/>
<evidence type="ECO:0000313" key="6">
    <source>
        <dbReference type="Proteomes" id="UP000271974"/>
    </source>
</evidence>
<protein>
    <submittedName>
        <fullName evidence="5">Uncharacterized protein</fullName>
    </submittedName>
</protein>
<reference evidence="5 6" key="1">
    <citation type="submission" date="2019-01" db="EMBL/GenBank/DDBJ databases">
        <title>A draft genome assembly of the solar-powered sea slug Elysia chlorotica.</title>
        <authorList>
            <person name="Cai H."/>
            <person name="Li Q."/>
            <person name="Fang X."/>
            <person name="Li J."/>
            <person name="Curtis N.E."/>
            <person name="Altenburger A."/>
            <person name="Shibata T."/>
            <person name="Feng M."/>
            <person name="Maeda T."/>
            <person name="Schwartz J.A."/>
            <person name="Shigenobu S."/>
            <person name="Lundholm N."/>
            <person name="Nishiyama T."/>
            <person name="Yang H."/>
            <person name="Hasebe M."/>
            <person name="Li S."/>
            <person name="Pierce S.K."/>
            <person name="Wang J."/>
        </authorList>
    </citation>
    <scope>NUCLEOTIDE SEQUENCE [LARGE SCALE GENOMIC DNA]</scope>
    <source>
        <strain evidence="5">EC2010</strain>
        <tissue evidence="5">Whole organism of an adult</tissue>
    </source>
</reference>
<accession>A0A433U6K5</accession>
<dbReference type="PANTHER" id="PTHR21184">
    <property type="entry name" value="MENORIN (DENDRITIC BRANCHING PROTEIN)"/>
    <property type="match status" value="1"/>
</dbReference>
<keyword evidence="2" id="KW-1133">Transmembrane helix</keyword>
<dbReference type="Pfam" id="PF25161">
    <property type="entry name" value="Menorin_C"/>
    <property type="match status" value="1"/>
</dbReference>
<dbReference type="InterPro" id="IPR019356">
    <property type="entry name" value="Menorin_dom"/>
</dbReference>
<evidence type="ECO:0000256" key="1">
    <source>
        <dbReference type="ARBA" id="ARBA00044953"/>
    </source>
</evidence>
<sequence length="543" mass="62754">MAYQRDSAIFGLPPMPRSYKKHIVFQVVGVAFVIFIWYNLNGGFLPKFLVPRMPYFHIGPEIGCLIFFNVNNDASKIQWARNVNDKKSATDSVSNPAFNMIGGDIVLRGHGTKSQSLEPVMARPPQINSDITFKEWLEIVATGNKGIKIHLHSMESVEISLQILKEFHEQKPMKFPVWVHADVLQGPHGDKPVIDFERFFKTLMRLFPMCTLSLGWTTGTHTDLSQSSYTWDMVWDMLDLVQKHEEELTDRLIVFQARLSLIHNSVPQLKWLKDNVQRSSVMIWHEDGDIVDNEDVMYTAYRFPPDFIYYDLNHDRLQTLLSQYRHMSREKVHELVLRRDEVMFKPQAWLKMGFHRQKNSILASTEAIILVNPIVHIISKSKYLPTPEIYIQGRVTFFNRKNRKAEAHKTGLNIYVRPTEYAMFDNIVGIRCFIGAGGELEVSGSNLPSKIPSFRKTAKMTPSYSNCYRFRITDERTHLSFAVKALHHCTVLENVEPDEELVALLRVELPKGLEGDKQHPFILKMEDNNREGLIDELSIKHKA</sequence>
<dbReference type="PANTHER" id="PTHR21184:SF6">
    <property type="entry name" value="CONSERVED PLASMA MEMBRANE PROTEIN"/>
    <property type="match status" value="1"/>
</dbReference>
<evidence type="ECO:0000313" key="5">
    <source>
        <dbReference type="EMBL" id="RUS89455.1"/>
    </source>
</evidence>